<dbReference type="PANTHER" id="PTHR46577">
    <property type="entry name" value="HTH-TYPE TRANSCRIPTIONAL REGULATORY PROTEIN GABR"/>
    <property type="match status" value="1"/>
</dbReference>
<name>A0A2T0UY62_9GAMM</name>
<dbReference type="InterPro" id="IPR015424">
    <property type="entry name" value="PyrdxlP-dep_Trfase"/>
</dbReference>
<dbReference type="CDD" id="cd00609">
    <property type="entry name" value="AAT_like"/>
    <property type="match status" value="1"/>
</dbReference>
<protein>
    <submittedName>
        <fullName evidence="9">GntR family transcriptional regulator</fullName>
    </submittedName>
</protein>
<evidence type="ECO:0000313" key="10">
    <source>
        <dbReference type="Proteomes" id="UP000237647"/>
    </source>
</evidence>
<keyword evidence="2" id="KW-0032">Aminotransferase</keyword>
<evidence type="ECO:0000256" key="7">
    <source>
        <dbReference type="ARBA" id="ARBA00023163"/>
    </source>
</evidence>
<organism evidence="9 10">
    <name type="scientific">Vreelandella songnenensis</name>
    <dbReference type="NCBI Taxonomy" id="1176243"/>
    <lineage>
        <taxon>Bacteria</taxon>
        <taxon>Pseudomonadati</taxon>
        <taxon>Pseudomonadota</taxon>
        <taxon>Gammaproteobacteria</taxon>
        <taxon>Oceanospirillales</taxon>
        <taxon>Halomonadaceae</taxon>
        <taxon>Vreelandella</taxon>
    </lineage>
</organism>
<evidence type="ECO:0000256" key="1">
    <source>
        <dbReference type="ARBA" id="ARBA00005384"/>
    </source>
</evidence>
<dbReference type="InterPro" id="IPR015421">
    <property type="entry name" value="PyrdxlP-dep_Trfase_major"/>
</dbReference>
<evidence type="ECO:0000313" key="9">
    <source>
        <dbReference type="EMBL" id="PRY62787.1"/>
    </source>
</evidence>
<dbReference type="Gene3D" id="1.10.10.10">
    <property type="entry name" value="Winged helix-like DNA-binding domain superfamily/Winged helix DNA-binding domain"/>
    <property type="match status" value="1"/>
</dbReference>
<proteinExistence type="inferred from homology"/>
<dbReference type="GO" id="GO:0008483">
    <property type="term" value="F:transaminase activity"/>
    <property type="evidence" value="ECO:0007669"/>
    <property type="project" value="UniProtKB-KW"/>
</dbReference>
<evidence type="ECO:0000256" key="3">
    <source>
        <dbReference type="ARBA" id="ARBA00022679"/>
    </source>
</evidence>
<evidence type="ECO:0000256" key="4">
    <source>
        <dbReference type="ARBA" id="ARBA00022898"/>
    </source>
</evidence>
<dbReference type="InterPro" id="IPR004839">
    <property type="entry name" value="Aminotransferase_I/II_large"/>
</dbReference>
<dbReference type="GO" id="GO:0003677">
    <property type="term" value="F:DNA binding"/>
    <property type="evidence" value="ECO:0007669"/>
    <property type="project" value="UniProtKB-KW"/>
</dbReference>
<dbReference type="SUPFAM" id="SSF53383">
    <property type="entry name" value="PLP-dependent transferases"/>
    <property type="match status" value="1"/>
</dbReference>
<dbReference type="EMBL" id="PVTK01000010">
    <property type="protein sequence ID" value="PRY62787.1"/>
    <property type="molecule type" value="Genomic_DNA"/>
</dbReference>
<dbReference type="InterPro" id="IPR051446">
    <property type="entry name" value="HTH_trans_reg/aminotransferase"/>
</dbReference>
<keyword evidence="6" id="KW-0238">DNA-binding</keyword>
<comment type="caution">
    <text evidence="9">The sequence shown here is derived from an EMBL/GenBank/DDBJ whole genome shotgun (WGS) entry which is preliminary data.</text>
</comment>
<dbReference type="GO" id="GO:0003700">
    <property type="term" value="F:DNA-binding transcription factor activity"/>
    <property type="evidence" value="ECO:0007669"/>
    <property type="project" value="InterPro"/>
</dbReference>
<sequence>MKRYERFADEISELIRSGVLAPGERVPSVRQASRHYGISPSTVFQAYYLLENQGLIVARPRSGYFVREQAQRLLNEPEMNPCVQETADIAVSELVFSVLGSLQDSDTVPFGSAFPGPELFPLPRLARSMTKGLRALPADAIIADMTAGDPDLRRQIALRYRLTGVHLTPQELVITNGAMEALNLGFQCVTSPGDLVAIESPAFYASLQVLERLKLRAVEIPVHPREGIDLEALAESLARHPIKACWFMSHLQNPLGASLSDAKKQALYALLKQHQVPLIEDDVYAELYFGTTPPTPVKHYDDEGLVIHCGSFSKCLAPGYRVGWVAGGRYAESISRLKLMTTISPSVPAQVAIADYLQHGGYDRHLRRLRYALETQQGHMLDAAARYFPAGTRATRPSGGYFLWFEFPRQVDSLRLFHMAREQGISIAPGPIFSATQGYRHCARLSYGHPWTPRSEEAMALLGRLLASF</sequence>
<dbReference type="Pfam" id="PF00392">
    <property type="entry name" value="GntR"/>
    <property type="match status" value="1"/>
</dbReference>
<gene>
    <name evidence="9" type="ORF">B0H98_11075</name>
</gene>
<evidence type="ECO:0000256" key="5">
    <source>
        <dbReference type="ARBA" id="ARBA00023015"/>
    </source>
</evidence>
<dbReference type="PROSITE" id="PS50949">
    <property type="entry name" value="HTH_GNTR"/>
    <property type="match status" value="1"/>
</dbReference>
<dbReference type="RefSeq" id="WP_106375888.1">
    <property type="nucleotide sequence ID" value="NZ_PVTK01000010.1"/>
</dbReference>
<dbReference type="SUPFAM" id="SSF46785">
    <property type="entry name" value="Winged helix' DNA-binding domain"/>
    <property type="match status" value="1"/>
</dbReference>
<dbReference type="SMART" id="SM00345">
    <property type="entry name" value="HTH_GNTR"/>
    <property type="match status" value="1"/>
</dbReference>
<keyword evidence="7" id="KW-0804">Transcription</keyword>
<dbReference type="GO" id="GO:0030170">
    <property type="term" value="F:pyridoxal phosphate binding"/>
    <property type="evidence" value="ECO:0007669"/>
    <property type="project" value="InterPro"/>
</dbReference>
<dbReference type="PANTHER" id="PTHR46577:SF2">
    <property type="entry name" value="TRANSCRIPTIONAL REGULATORY PROTEIN"/>
    <property type="match status" value="1"/>
</dbReference>
<keyword evidence="4" id="KW-0663">Pyridoxal phosphate</keyword>
<dbReference type="AlphaFoldDB" id="A0A2T0UY62"/>
<dbReference type="Pfam" id="PF00155">
    <property type="entry name" value="Aminotran_1_2"/>
    <property type="match status" value="1"/>
</dbReference>
<dbReference type="Proteomes" id="UP000237647">
    <property type="component" value="Unassembled WGS sequence"/>
</dbReference>
<dbReference type="InterPro" id="IPR015422">
    <property type="entry name" value="PyrdxlP-dep_Trfase_small"/>
</dbReference>
<dbReference type="InterPro" id="IPR036390">
    <property type="entry name" value="WH_DNA-bd_sf"/>
</dbReference>
<accession>A0A2T0UY62</accession>
<reference evidence="9 10" key="1">
    <citation type="submission" date="2018-03" db="EMBL/GenBank/DDBJ databases">
        <title>Genomic Encyclopedia of Type Strains, Phase III (KMG-III): the genomes of soil and plant-associated and newly described type strains.</title>
        <authorList>
            <person name="Whitman W."/>
        </authorList>
    </citation>
    <scope>NUCLEOTIDE SEQUENCE [LARGE SCALE GENOMIC DNA]</scope>
    <source>
        <strain evidence="9 10">CGMCC 1.12152</strain>
    </source>
</reference>
<evidence type="ECO:0000256" key="6">
    <source>
        <dbReference type="ARBA" id="ARBA00023125"/>
    </source>
</evidence>
<dbReference type="Gene3D" id="3.90.1150.10">
    <property type="entry name" value="Aspartate Aminotransferase, domain 1"/>
    <property type="match status" value="1"/>
</dbReference>
<dbReference type="InterPro" id="IPR036388">
    <property type="entry name" value="WH-like_DNA-bd_sf"/>
</dbReference>
<comment type="similarity">
    <text evidence="1">In the C-terminal section; belongs to the class-I pyridoxal-phosphate-dependent aminotransferase family.</text>
</comment>
<evidence type="ECO:0000256" key="2">
    <source>
        <dbReference type="ARBA" id="ARBA00022576"/>
    </source>
</evidence>
<dbReference type="InterPro" id="IPR000524">
    <property type="entry name" value="Tscrpt_reg_HTH_GntR"/>
</dbReference>
<dbReference type="CDD" id="cd07377">
    <property type="entry name" value="WHTH_GntR"/>
    <property type="match status" value="1"/>
</dbReference>
<feature type="domain" description="HTH gntR-type" evidence="8">
    <location>
        <begin position="1"/>
        <end position="69"/>
    </location>
</feature>
<dbReference type="Gene3D" id="3.40.640.10">
    <property type="entry name" value="Type I PLP-dependent aspartate aminotransferase-like (Major domain)"/>
    <property type="match status" value="1"/>
</dbReference>
<keyword evidence="3" id="KW-0808">Transferase</keyword>
<evidence type="ECO:0000259" key="8">
    <source>
        <dbReference type="PROSITE" id="PS50949"/>
    </source>
</evidence>
<keyword evidence="5" id="KW-0805">Transcription regulation</keyword>
<keyword evidence="10" id="KW-1185">Reference proteome</keyword>
<dbReference type="OrthoDB" id="9804020at2"/>
<dbReference type="FunFam" id="3.40.640.10:FF:000023">
    <property type="entry name" value="Transcriptional regulator, GntR family"/>
    <property type="match status" value="1"/>
</dbReference>